<evidence type="ECO:0000256" key="1">
    <source>
        <dbReference type="ARBA" id="ARBA00004651"/>
    </source>
</evidence>
<dbReference type="PANTHER" id="PTHR43045:SF1">
    <property type="entry name" value="SHIKIMATE TRANSPORTER"/>
    <property type="match status" value="1"/>
</dbReference>
<gene>
    <name evidence="9" type="primary">yhjE_1</name>
    <name evidence="9" type="ORF">RN51_00248</name>
</gene>
<feature type="transmembrane region" description="Helical" evidence="7">
    <location>
        <begin position="96"/>
        <end position="117"/>
    </location>
</feature>
<evidence type="ECO:0000256" key="4">
    <source>
        <dbReference type="ARBA" id="ARBA00022692"/>
    </source>
</evidence>
<keyword evidence="6 7" id="KW-0472">Membrane</keyword>
<dbReference type="PROSITE" id="PS50850">
    <property type="entry name" value="MFS"/>
    <property type="match status" value="1"/>
</dbReference>
<reference evidence="9 10" key="1">
    <citation type="submission" date="2015-02" db="EMBL/GenBank/DDBJ databases">
        <title>Draft genome sequences of ten Microbacterium spp. with emphasis on heavy metal contaminated environments.</title>
        <authorList>
            <person name="Corretto E."/>
        </authorList>
    </citation>
    <scope>NUCLEOTIDE SEQUENCE [LARGE SCALE GENOMIC DNA]</scope>
    <source>
        <strain evidence="9 10">BEL163</strain>
    </source>
</reference>
<dbReference type="EMBL" id="JYIV01000012">
    <property type="protein sequence ID" value="KJL26273.1"/>
    <property type="molecule type" value="Genomic_DNA"/>
</dbReference>
<dbReference type="PATRIC" id="fig|82380.10.peg.248"/>
<dbReference type="GO" id="GO:0022857">
    <property type="term" value="F:transmembrane transporter activity"/>
    <property type="evidence" value="ECO:0007669"/>
    <property type="project" value="InterPro"/>
</dbReference>
<dbReference type="InterPro" id="IPR036259">
    <property type="entry name" value="MFS_trans_sf"/>
</dbReference>
<dbReference type="Proteomes" id="UP000033725">
    <property type="component" value="Unassembled WGS sequence"/>
</dbReference>
<organism evidence="9 10">
    <name type="scientific">Microbacterium oxydans</name>
    <dbReference type="NCBI Taxonomy" id="82380"/>
    <lineage>
        <taxon>Bacteria</taxon>
        <taxon>Bacillati</taxon>
        <taxon>Actinomycetota</taxon>
        <taxon>Actinomycetes</taxon>
        <taxon>Micrococcales</taxon>
        <taxon>Microbacteriaceae</taxon>
        <taxon>Microbacterium</taxon>
    </lineage>
</organism>
<evidence type="ECO:0000313" key="9">
    <source>
        <dbReference type="EMBL" id="KJL26273.1"/>
    </source>
</evidence>
<evidence type="ECO:0000259" key="8">
    <source>
        <dbReference type="PROSITE" id="PS50850"/>
    </source>
</evidence>
<name>A0A0F0KZH5_9MICO</name>
<feature type="transmembrane region" description="Helical" evidence="7">
    <location>
        <begin position="64"/>
        <end position="84"/>
    </location>
</feature>
<dbReference type="AlphaFoldDB" id="A0A0F0KZH5"/>
<comment type="subcellular location">
    <subcellularLocation>
        <location evidence="1">Cell membrane</location>
        <topology evidence="1">Multi-pass membrane protein</topology>
    </subcellularLocation>
</comment>
<sequence length="140" mass="14628">MSGQSQAGFTPTGTIATAADRRRVVFATVVGTTVEWYDFFIYATAVGLVFGQLFFAPLGENSALIGFATVGVSFLFRPLGAFLAGHYGDKLGRKAVLMWTLILMGAATALIGILPTYETIGLMADPAGAAAHRAGHLGGR</sequence>
<evidence type="ECO:0000313" key="10">
    <source>
        <dbReference type="Proteomes" id="UP000033725"/>
    </source>
</evidence>
<dbReference type="SUPFAM" id="SSF103473">
    <property type="entry name" value="MFS general substrate transporter"/>
    <property type="match status" value="1"/>
</dbReference>
<dbReference type="GO" id="GO:0005886">
    <property type="term" value="C:plasma membrane"/>
    <property type="evidence" value="ECO:0007669"/>
    <property type="project" value="UniProtKB-SubCell"/>
</dbReference>
<keyword evidence="2" id="KW-0813">Transport</keyword>
<dbReference type="InterPro" id="IPR005828">
    <property type="entry name" value="MFS_sugar_transport-like"/>
</dbReference>
<proteinExistence type="predicted"/>
<keyword evidence="4 7" id="KW-0812">Transmembrane</keyword>
<comment type="caution">
    <text evidence="9">The sequence shown here is derived from an EMBL/GenBank/DDBJ whole genome shotgun (WGS) entry which is preliminary data.</text>
</comment>
<evidence type="ECO:0000256" key="7">
    <source>
        <dbReference type="SAM" id="Phobius"/>
    </source>
</evidence>
<accession>A0A0F0KZH5</accession>
<dbReference type="PANTHER" id="PTHR43045">
    <property type="entry name" value="SHIKIMATE TRANSPORTER"/>
    <property type="match status" value="1"/>
</dbReference>
<evidence type="ECO:0000256" key="2">
    <source>
        <dbReference type="ARBA" id="ARBA00022448"/>
    </source>
</evidence>
<evidence type="ECO:0000256" key="5">
    <source>
        <dbReference type="ARBA" id="ARBA00022989"/>
    </source>
</evidence>
<keyword evidence="5 7" id="KW-1133">Transmembrane helix</keyword>
<dbReference type="Pfam" id="PF00083">
    <property type="entry name" value="Sugar_tr"/>
    <property type="match status" value="1"/>
</dbReference>
<evidence type="ECO:0000256" key="3">
    <source>
        <dbReference type="ARBA" id="ARBA00022475"/>
    </source>
</evidence>
<protein>
    <submittedName>
        <fullName evidence="9">Inner membrane metabolite transport protein YhjE</fullName>
    </submittedName>
</protein>
<feature type="domain" description="Major facilitator superfamily (MFS) profile" evidence="8">
    <location>
        <begin position="24"/>
        <end position="140"/>
    </location>
</feature>
<dbReference type="InterPro" id="IPR020846">
    <property type="entry name" value="MFS_dom"/>
</dbReference>
<dbReference type="Gene3D" id="1.20.1250.20">
    <property type="entry name" value="MFS general substrate transporter like domains"/>
    <property type="match status" value="1"/>
</dbReference>
<keyword evidence="3" id="KW-1003">Cell membrane</keyword>
<evidence type="ECO:0000256" key="6">
    <source>
        <dbReference type="ARBA" id="ARBA00023136"/>
    </source>
</evidence>